<dbReference type="InterPro" id="IPR028032">
    <property type="entry name" value="DUF4503"/>
</dbReference>
<dbReference type="GO" id="GO:0000228">
    <property type="term" value="C:nuclear chromosome"/>
    <property type="evidence" value="ECO:0007669"/>
    <property type="project" value="TreeGrafter"/>
</dbReference>
<dbReference type="PANTHER" id="PTHR34347:SF1">
    <property type="entry name" value="DNA REPAIR-SCAFFOLDING PROTEIN"/>
    <property type="match status" value="1"/>
</dbReference>
<dbReference type="EMBL" id="QCYY01002637">
    <property type="protein sequence ID" value="ROT68752.1"/>
    <property type="molecule type" value="Genomic_DNA"/>
</dbReference>
<reference evidence="2 3" key="2">
    <citation type="submission" date="2019-01" db="EMBL/GenBank/DDBJ databases">
        <title>The decoding of complex shrimp genome reveals the adaptation for benthos swimmer, frequently molting mechanism and breeding impact on genome.</title>
        <authorList>
            <person name="Sun Y."/>
            <person name="Gao Y."/>
            <person name="Yu Y."/>
        </authorList>
    </citation>
    <scope>NUCLEOTIDE SEQUENCE [LARGE SCALE GENOMIC DNA]</scope>
    <source>
        <tissue evidence="2">Muscle</tissue>
    </source>
</reference>
<sequence length="634" mass="71623">MESYNLAISEASSAVTEVEDTTVQSHQTGSEWLRSLQQITPVKHCLKGSNEEGEESAKKKLKKDGLASRLSQLIRSWQSNVQMWTHQMALAIPQGQRSQPLGNIELKENHLNRLPQERSKKILGSSPALTSWAQKYFHSPAVKNLSVILGTSSLTSTHFSPNHENSKKHLKLKIIRTGGELPSNAAECEEYKDHLSQKTIDVVKKGYEFWKKEKNENGRIFLVIFDPNGENKKQKLLVNDTVKVYAPWHHLVIPQYSVPILFASYFAVDSDLPRVNDLNTRTNHLALNVINTKEDYIYSGDGRKSKRKSVLSSWSCACISGPVGLPSICNSFQYTTVQPIRRITQHCFSEDNPGFSIIKESSDVSESEEGDHTTNSVLKAIEKCGGVSDTPVTITTRIHRIILHKNNEGILDYWECVGQDASGMFCSIRIPNHPLVSQFKELIEMGEGATFTFSHVTVLQRLTNTQNSSLFSVLSSLHSAYQSAIQACSNLFSLLKEHALRPPQTYCYVFAVNLRVSKAINNEYQVALPIKLPDWTLIEAMQISHDGCRGNIETHILYRVESLLYVMSKEDLYQRTIEKLLSSCSNHKRHEKDEGYDPEMLLSKHIGSLVCILQEVRKAKLLKTHSFRLLQLPY</sequence>
<dbReference type="GO" id="GO:0070202">
    <property type="term" value="P:regulation of establishment of protein localization to chromosome"/>
    <property type="evidence" value="ECO:0007669"/>
    <property type="project" value="TreeGrafter"/>
</dbReference>
<name>A0A3R7M6W3_PENVA</name>
<gene>
    <name evidence="2" type="ORF">C7M84_013088</name>
</gene>
<dbReference type="STRING" id="6689.A0A3R7M6W3"/>
<dbReference type="PANTHER" id="PTHR34347">
    <property type="entry name" value="DNA REPAIR-SCAFFOLDING PROTEIN SPIDR"/>
    <property type="match status" value="1"/>
</dbReference>
<keyword evidence="3" id="KW-1185">Reference proteome</keyword>
<protein>
    <submittedName>
        <fullName evidence="2">Putative DNA repair-scaffolding protein-like</fullName>
    </submittedName>
</protein>
<accession>A0A3R7M6W3</accession>
<proteinExistence type="predicted"/>
<evidence type="ECO:0000259" key="1">
    <source>
        <dbReference type="Pfam" id="PF14951"/>
    </source>
</evidence>
<dbReference type="InterPro" id="IPR053054">
    <property type="entry name" value="DNA_repair-scaffolding"/>
</dbReference>
<dbReference type="OrthoDB" id="1914453at2759"/>
<dbReference type="AlphaFoldDB" id="A0A3R7M6W3"/>
<feature type="domain" description="DUF4503" evidence="1">
    <location>
        <begin position="419"/>
        <end position="562"/>
    </location>
</feature>
<comment type="caution">
    <text evidence="2">The sequence shown here is derived from an EMBL/GenBank/DDBJ whole genome shotgun (WGS) entry which is preliminary data.</text>
</comment>
<reference evidence="2 3" key="1">
    <citation type="submission" date="2018-04" db="EMBL/GenBank/DDBJ databases">
        <authorList>
            <person name="Zhang X."/>
            <person name="Yuan J."/>
            <person name="Li F."/>
            <person name="Xiang J."/>
        </authorList>
    </citation>
    <scope>NUCLEOTIDE SEQUENCE [LARGE SCALE GENOMIC DNA]</scope>
    <source>
        <tissue evidence="2">Muscle</tissue>
    </source>
</reference>
<evidence type="ECO:0000313" key="2">
    <source>
        <dbReference type="EMBL" id="ROT68752.1"/>
    </source>
</evidence>
<evidence type="ECO:0000313" key="3">
    <source>
        <dbReference type="Proteomes" id="UP000283509"/>
    </source>
</evidence>
<dbReference type="GO" id="GO:0000724">
    <property type="term" value="P:double-strand break repair via homologous recombination"/>
    <property type="evidence" value="ECO:0007669"/>
    <property type="project" value="TreeGrafter"/>
</dbReference>
<dbReference type="Pfam" id="PF14951">
    <property type="entry name" value="DUF4503"/>
    <property type="match status" value="1"/>
</dbReference>
<dbReference type="GO" id="GO:0005654">
    <property type="term" value="C:nucleoplasm"/>
    <property type="evidence" value="ECO:0007669"/>
    <property type="project" value="TreeGrafter"/>
</dbReference>
<organism evidence="2 3">
    <name type="scientific">Penaeus vannamei</name>
    <name type="common">Whiteleg shrimp</name>
    <name type="synonym">Litopenaeus vannamei</name>
    <dbReference type="NCBI Taxonomy" id="6689"/>
    <lineage>
        <taxon>Eukaryota</taxon>
        <taxon>Metazoa</taxon>
        <taxon>Ecdysozoa</taxon>
        <taxon>Arthropoda</taxon>
        <taxon>Crustacea</taxon>
        <taxon>Multicrustacea</taxon>
        <taxon>Malacostraca</taxon>
        <taxon>Eumalacostraca</taxon>
        <taxon>Eucarida</taxon>
        <taxon>Decapoda</taxon>
        <taxon>Dendrobranchiata</taxon>
        <taxon>Penaeoidea</taxon>
        <taxon>Penaeidae</taxon>
        <taxon>Penaeus</taxon>
    </lineage>
</organism>
<dbReference type="Proteomes" id="UP000283509">
    <property type="component" value="Unassembled WGS sequence"/>
</dbReference>